<evidence type="ECO:0000313" key="1">
    <source>
        <dbReference type="EMBL" id="GAA3039258.1"/>
    </source>
</evidence>
<dbReference type="RefSeq" id="WP_290706188.1">
    <property type="nucleotide sequence ID" value="NZ_BAAAVS010000024.1"/>
</dbReference>
<name>A0ABP6LGZ0_9ACTN</name>
<protein>
    <submittedName>
        <fullName evidence="1">HAD family hydrolase</fullName>
    </submittedName>
</protein>
<dbReference type="InterPro" id="IPR023198">
    <property type="entry name" value="PGP-like_dom2"/>
</dbReference>
<dbReference type="SFLD" id="SFLDS00003">
    <property type="entry name" value="Haloacid_Dehalogenase"/>
    <property type="match status" value="1"/>
</dbReference>
<dbReference type="InterPro" id="IPR006439">
    <property type="entry name" value="HAD-SF_hydro_IA"/>
</dbReference>
<dbReference type="Gene3D" id="3.40.50.1000">
    <property type="entry name" value="HAD superfamily/HAD-like"/>
    <property type="match status" value="1"/>
</dbReference>
<accession>A0ABP6LGZ0</accession>
<dbReference type="Pfam" id="PF00702">
    <property type="entry name" value="Hydrolase"/>
    <property type="match status" value="1"/>
</dbReference>
<proteinExistence type="predicted"/>
<reference evidence="2" key="1">
    <citation type="journal article" date="2019" name="Int. J. Syst. Evol. Microbiol.">
        <title>The Global Catalogue of Microorganisms (GCM) 10K type strain sequencing project: providing services to taxonomists for standard genome sequencing and annotation.</title>
        <authorList>
            <consortium name="The Broad Institute Genomics Platform"/>
            <consortium name="The Broad Institute Genome Sequencing Center for Infectious Disease"/>
            <person name="Wu L."/>
            <person name="Ma J."/>
        </authorList>
    </citation>
    <scope>NUCLEOTIDE SEQUENCE [LARGE SCALE GENOMIC DNA]</scope>
    <source>
        <strain evidence="2">JCM 14234</strain>
    </source>
</reference>
<dbReference type="PANTHER" id="PTHR18901:SF38">
    <property type="entry name" value="PSEUDOURIDINE-5'-PHOSPHATASE"/>
    <property type="match status" value="1"/>
</dbReference>
<dbReference type="InterPro" id="IPR036412">
    <property type="entry name" value="HAD-like_sf"/>
</dbReference>
<sequence length="227" mass="23795">MSSTLPAAILWDMDGTLIDSEPIWDIAVRDLAARHGYAMTAELRESTLGNSLPDAMAKVYDAAGIAVDQRDADADARWLLDHVRGLFEAGLPWRPGAREALDLVADAGIAMVLVTNTVRELTEVALGTIGRARFSATVCGDEVPMGKPAPFPYLRAADTLGYQPHACLVVEDSPTGAAAASAAGCPALIVPSAVAVPASPGRVFRDSLVGIGIEELADSWQCALTAR</sequence>
<keyword evidence="2" id="KW-1185">Reference proteome</keyword>
<dbReference type="EMBL" id="BAAAVS010000024">
    <property type="protein sequence ID" value="GAA3039258.1"/>
    <property type="molecule type" value="Genomic_DNA"/>
</dbReference>
<dbReference type="SFLD" id="SFLDG01129">
    <property type="entry name" value="C1.5:_HAD__Beta-PGM__Phosphata"/>
    <property type="match status" value="1"/>
</dbReference>
<gene>
    <name evidence="1" type="ORF">GCM10010528_19810</name>
</gene>
<dbReference type="GO" id="GO:0016787">
    <property type="term" value="F:hydrolase activity"/>
    <property type="evidence" value="ECO:0007669"/>
    <property type="project" value="UniProtKB-KW"/>
</dbReference>
<dbReference type="Proteomes" id="UP001501035">
    <property type="component" value="Unassembled WGS sequence"/>
</dbReference>
<evidence type="ECO:0000313" key="2">
    <source>
        <dbReference type="Proteomes" id="UP001501035"/>
    </source>
</evidence>
<dbReference type="PRINTS" id="PR00413">
    <property type="entry name" value="HADHALOGNASE"/>
</dbReference>
<dbReference type="CDD" id="cd07505">
    <property type="entry name" value="HAD_BPGM-like"/>
    <property type="match status" value="1"/>
</dbReference>
<dbReference type="PANTHER" id="PTHR18901">
    <property type="entry name" value="2-DEOXYGLUCOSE-6-PHOSPHATE PHOSPHATASE 2"/>
    <property type="match status" value="1"/>
</dbReference>
<dbReference type="SUPFAM" id="SSF56784">
    <property type="entry name" value="HAD-like"/>
    <property type="match status" value="1"/>
</dbReference>
<keyword evidence="1" id="KW-0378">Hydrolase</keyword>
<dbReference type="InterPro" id="IPR023214">
    <property type="entry name" value="HAD_sf"/>
</dbReference>
<organism evidence="1 2">
    <name type="scientific">Gordonia defluvii</name>
    <dbReference type="NCBI Taxonomy" id="283718"/>
    <lineage>
        <taxon>Bacteria</taxon>
        <taxon>Bacillati</taxon>
        <taxon>Actinomycetota</taxon>
        <taxon>Actinomycetes</taxon>
        <taxon>Mycobacteriales</taxon>
        <taxon>Gordoniaceae</taxon>
        <taxon>Gordonia</taxon>
    </lineage>
</organism>
<dbReference type="NCBIfam" id="TIGR01509">
    <property type="entry name" value="HAD-SF-IA-v3"/>
    <property type="match status" value="1"/>
</dbReference>
<comment type="caution">
    <text evidence="1">The sequence shown here is derived from an EMBL/GenBank/DDBJ whole genome shotgun (WGS) entry which is preliminary data.</text>
</comment>
<dbReference type="Gene3D" id="1.10.150.240">
    <property type="entry name" value="Putative phosphatase, domain 2"/>
    <property type="match status" value="1"/>
</dbReference>